<dbReference type="EMBL" id="CP000828">
    <property type="protein sequence ID" value="ABW25287.1"/>
    <property type="molecule type" value="Genomic_DNA"/>
</dbReference>
<sequence length="311" mass="35154">MLGKMIANTFIKPYQSPVFDDPKNYGLDYEAVTFSAKDGVELSGWLIKGSTNKVIIQSHFGVQCSRSGYTREGKGFIKGWDEDVRFLRQAKYLNEAGYSVLMYDMRNHGKSSLGTLPYISWGKEEAKDVLAAVDFMTNHGTYKDAEIGLLSICMGQGASVAAFGMENGLKQYENIKCMISVQPMDYTCFVNAMGLPNFLVDSTTKSIKKQTGEDFNELTWRPFVKDITVPTLIIQNMNDSYLNEEFLNELYEELNVEKEILLLDLPKMKNALQNRMACYNWIGENSEPILSWFNKYLAAPKLKSSVPSSQN</sequence>
<dbReference type="STRING" id="329726.AM1_0201"/>
<dbReference type="Gene3D" id="3.40.50.1820">
    <property type="entry name" value="alpha/beta hydrolase"/>
    <property type="match status" value="1"/>
</dbReference>
<dbReference type="InterPro" id="IPR050261">
    <property type="entry name" value="FrsA_esterase"/>
</dbReference>
<dbReference type="GO" id="GO:0052689">
    <property type="term" value="F:carboxylic ester hydrolase activity"/>
    <property type="evidence" value="ECO:0007669"/>
    <property type="project" value="UniProtKB-ARBA"/>
</dbReference>
<dbReference type="InterPro" id="IPR029058">
    <property type="entry name" value="AB_hydrolase_fold"/>
</dbReference>
<name>B0C7M7_ACAM1</name>
<dbReference type="Proteomes" id="UP000000268">
    <property type="component" value="Chromosome"/>
</dbReference>
<dbReference type="OrthoDB" id="9776685at2"/>
<protein>
    <recommendedName>
        <fullName evidence="4">Serine aminopeptidase S33 domain-containing protein</fullName>
    </recommendedName>
</protein>
<evidence type="ECO:0000313" key="2">
    <source>
        <dbReference type="EMBL" id="ABW25287.1"/>
    </source>
</evidence>
<dbReference type="eggNOG" id="COG1073">
    <property type="taxonomic scope" value="Bacteria"/>
</dbReference>
<dbReference type="SUPFAM" id="SSF53474">
    <property type="entry name" value="alpha/beta-Hydrolases"/>
    <property type="match status" value="1"/>
</dbReference>
<dbReference type="PANTHER" id="PTHR22946:SF9">
    <property type="entry name" value="POLYKETIDE TRANSFERASE AF380"/>
    <property type="match status" value="1"/>
</dbReference>
<evidence type="ECO:0000313" key="3">
    <source>
        <dbReference type="Proteomes" id="UP000000268"/>
    </source>
</evidence>
<dbReference type="RefSeq" id="WP_012160898.1">
    <property type="nucleotide sequence ID" value="NC_009925.1"/>
</dbReference>
<accession>B0C7M7</accession>
<reference evidence="2 3" key="1">
    <citation type="journal article" date="2008" name="Proc. Natl. Acad. Sci. U.S.A.">
        <title>Niche adaptation and genome expansion in the chlorophyll d-producing cyanobacterium Acaryochloris marina.</title>
        <authorList>
            <person name="Swingley W.D."/>
            <person name="Chen M."/>
            <person name="Cheung P.C."/>
            <person name="Conrad A.L."/>
            <person name="Dejesa L.C."/>
            <person name="Hao J."/>
            <person name="Honchak B.M."/>
            <person name="Karbach L.E."/>
            <person name="Kurdoglu A."/>
            <person name="Lahiri S."/>
            <person name="Mastrian S.D."/>
            <person name="Miyashita H."/>
            <person name="Page L."/>
            <person name="Ramakrishna P."/>
            <person name="Satoh S."/>
            <person name="Sattley W.M."/>
            <person name="Shimada Y."/>
            <person name="Taylor H.L."/>
            <person name="Tomo T."/>
            <person name="Tsuchiya T."/>
            <person name="Wang Z.T."/>
            <person name="Raymond J."/>
            <person name="Mimuro M."/>
            <person name="Blankenship R.E."/>
            <person name="Touchman J.W."/>
        </authorList>
    </citation>
    <scope>NUCLEOTIDE SEQUENCE [LARGE SCALE GENOMIC DNA]</scope>
    <source>
        <strain evidence="3">MBIC 11017</strain>
    </source>
</reference>
<proteinExistence type="predicted"/>
<evidence type="ECO:0000256" key="1">
    <source>
        <dbReference type="ARBA" id="ARBA00022801"/>
    </source>
</evidence>
<organism evidence="2 3">
    <name type="scientific">Acaryochloris marina (strain MBIC 11017)</name>
    <dbReference type="NCBI Taxonomy" id="329726"/>
    <lineage>
        <taxon>Bacteria</taxon>
        <taxon>Bacillati</taxon>
        <taxon>Cyanobacteriota</taxon>
        <taxon>Cyanophyceae</taxon>
        <taxon>Acaryochloridales</taxon>
        <taxon>Acaryochloridaceae</taxon>
        <taxon>Acaryochloris</taxon>
    </lineage>
</organism>
<gene>
    <name evidence="2" type="ordered locus">AM1_0201</name>
</gene>
<dbReference type="HOGENOM" id="CLU_071354_0_1_3"/>
<dbReference type="PANTHER" id="PTHR22946">
    <property type="entry name" value="DIENELACTONE HYDROLASE DOMAIN-CONTAINING PROTEIN-RELATED"/>
    <property type="match status" value="1"/>
</dbReference>
<keyword evidence="1" id="KW-0378">Hydrolase</keyword>
<keyword evidence="3" id="KW-1185">Reference proteome</keyword>
<evidence type="ECO:0008006" key="4">
    <source>
        <dbReference type="Google" id="ProtNLM"/>
    </source>
</evidence>
<dbReference type="KEGG" id="amr:AM1_0201"/>
<dbReference type="AlphaFoldDB" id="B0C7M7"/>